<protein>
    <submittedName>
        <fullName evidence="1">Uncharacterized protein</fullName>
    </submittedName>
</protein>
<name>A0A4C1SSE8_EUMVA</name>
<evidence type="ECO:0000313" key="2">
    <source>
        <dbReference type="Proteomes" id="UP000299102"/>
    </source>
</evidence>
<evidence type="ECO:0000313" key="1">
    <source>
        <dbReference type="EMBL" id="GBP03981.1"/>
    </source>
</evidence>
<comment type="caution">
    <text evidence="1">The sequence shown here is derived from an EMBL/GenBank/DDBJ whole genome shotgun (WGS) entry which is preliminary data.</text>
</comment>
<keyword evidence="2" id="KW-1185">Reference proteome</keyword>
<dbReference type="AlphaFoldDB" id="A0A4C1SSE8"/>
<accession>A0A4C1SSE8</accession>
<organism evidence="1 2">
    <name type="scientific">Eumeta variegata</name>
    <name type="common">Bagworm moth</name>
    <name type="synonym">Eumeta japonica</name>
    <dbReference type="NCBI Taxonomy" id="151549"/>
    <lineage>
        <taxon>Eukaryota</taxon>
        <taxon>Metazoa</taxon>
        <taxon>Ecdysozoa</taxon>
        <taxon>Arthropoda</taxon>
        <taxon>Hexapoda</taxon>
        <taxon>Insecta</taxon>
        <taxon>Pterygota</taxon>
        <taxon>Neoptera</taxon>
        <taxon>Endopterygota</taxon>
        <taxon>Lepidoptera</taxon>
        <taxon>Glossata</taxon>
        <taxon>Ditrysia</taxon>
        <taxon>Tineoidea</taxon>
        <taxon>Psychidae</taxon>
        <taxon>Oiketicinae</taxon>
        <taxon>Eumeta</taxon>
    </lineage>
</organism>
<gene>
    <name evidence="1" type="ORF">EVAR_99397_1</name>
</gene>
<proteinExistence type="predicted"/>
<dbReference type="Proteomes" id="UP000299102">
    <property type="component" value="Unassembled WGS sequence"/>
</dbReference>
<reference evidence="1 2" key="1">
    <citation type="journal article" date="2019" name="Commun. Biol.">
        <title>The bagworm genome reveals a unique fibroin gene that provides high tensile strength.</title>
        <authorList>
            <person name="Kono N."/>
            <person name="Nakamura H."/>
            <person name="Ohtoshi R."/>
            <person name="Tomita M."/>
            <person name="Numata K."/>
            <person name="Arakawa K."/>
        </authorList>
    </citation>
    <scope>NUCLEOTIDE SEQUENCE [LARGE SCALE GENOMIC DNA]</scope>
</reference>
<dbReference type="EMBL" id="BGZK01003720">
    <property type="protein sequence ID" value="GBP03981.1"/>
    <property type="molecule type" value="Genomic_DNA"/>
</dbReference>
<sequence length="144" mass="15873">MAPEVAVTDRPADNTPKARYKLHECALHRYTACGFPWRRGTSDSSMRKYGSSATIFGGGCAAAGNRGGARALIYNQNGPVDVSPTRAHLAALSTQHTLFMVRVRTYITPLSLALLEIRYGDVVRLSRDRRLRVVELFSGMVFIT</sequence>